<dbReference type="EMBL" id="CP015961">
    <property type="protein sequence ID" value="ANI92083.1"/>
    <property type="molecule type" value="Genomic_DNA"/>
</dbReference>
<reference evidence="3 4" key="1">
    <citation type="submission" date="2016-06" db="EMBL/GenBank/DDBJ databases">
        <title>Complete genome sequence of a saline-alkali tolerant type strain Dietzia timorensis ID05-A0528T.</title>
        <authorList>
            <person name="Wu X."/>
        </authorList>
    </citation>
    <scope>NUCLEOTIDE SEQUENCE [LARGE SCALE GENOMIC DNA]</scope>
    <source>
        <strain evidence="3 4">ID05-A0528</strain>
    </source>
</reference>
<name>A0A173LJL0_9ACTN</name>
<feature type="transmembrane region" description="Helical" evidence="2">
    <location>
        <begin position="58"/>
        <end position="79"/>
    </location>
</feature>
<keyword evidence="2" id="KW-0812">Transmembrane</keyword>
<keyword evidence="2" id="KW-1133">Transmembrane helix</keyword>
<evidence type="ECO:0000313" key="4">
    <source>
        <dbReference type="Proteomes" id="UP000186104"/>
    </source>
</evidence>
<feature type="transmembrane region" description="Helical" evidence="2">
    <location>
        <begin position="129"/>
        <end position="147"/>
    </location>
</feature>
<proteinExistence type="predicted"/>
<evidence type="ECO:0000256" key="2">
    <source>
        <dbReference type="SAM" id="Phobius"/>
    </source>
</evidence>
<dbReference type="STRING" id="499555.BJL86_1301"/>
<evidence type="ECO:0000256" key="1">
    <source>
        <dbReference type="SAM" id="MobiDB-lite"/>
    </source>
</evidence>
<feature type="transmembrane region" description="Helical" evidence="2">
    <location>
        <begin position="216"/>
        <end position="235"/>
    </location>
</feature>
<gene>
    <name evidence="3" type="ORF">BJL86_1301</name>
</gene>
<feature type="region of interest" description="Disordered" evidence="1">
    <location>
        <begin position="1"/>
        <end position="36"/>
    </location>
</feature>
<dbReference type="Gene3D" id="1.20.120.1760">
    <property type="match status" value="1"/>
</dbReference>
<sequence length="251" mass="25583">MSSIRNGEGALMSGPESVEGAGAIPRGTQRRDIPQRSTGWAARAADAMAGAGLTPNQISVLSVVFAAFGAALLVASAHVGTPVRSVLLVAVAVLLPLRLLANMLDGMLAVEKGMHSPVGDLYNEVPDRLSDVLVFAAAGYATAGAWIVGTTDVGVVLGWSAAIAAVLTAYVRSLGAANGTGNFFHGPMAKPARMWVIVAAALVSLAEPTLPFEEGTVFAVALVVVVAGSVATVIVRLRLVARRMTAEGESA</sequence>
<evidence type="ECO:0008006" key="5">
    <source>
        <dbReference type="Google" id="ProtNLM"/>
    </source>
</evidence>
<protein>
    <recommendedName>
        <fullName evidence="5">CDP-alcohol phosphatidyltransferase family protein</fullName>
    </recommendedName>
</protein>
<dbReference type="Proteomes" id="UP000186104">
    <property type="component" value="Chromosome"/>
</dbReference>
<evidence type="ECO:0000313" key="3">
    <source>
        <dbReference type="EMBL" id="ANI92083.1"/>
    </source>
</evidence>
<keyword evidence="4" id="KW-1185">Reference proteome</keyword>
<dbReference type="InterPro" id="IPR043130">
    <property type="entry name" value="CDP-OH_PTrfase_TM_dom"/>
</dbReference>
<feature type="transmembrane region" description="Helical" evidence="2">
    <location>
        <begin position="85"/>
        <end position="108"/>
    </location>
</feature>
<organism evidence="3 4">
    <name type="scientific">Dietzia timorensis</name>
    <dbReference type="NCBI Taxonomy" id="499555"/>
    <lineage>
        <taxon>Bacteria</taxon>
        <taxon>Bacillati</taxon>
        <taxon>Actinomycetota</taxon>
        <taxon>Actinomycetes</taxon>
        <taxon>Mycobacteriales</taxon>
        <taxon>Dietziaceae</taxon>
        <taxon>Dietzia</taxon>
    </lineage>
</organism>
<dbReference type="AlphaFoldDB" id="A0A173LJL0"/>
<feature type="transmembrane region" description="Helical" evidence="2">
    <location>
        <begin position="153"/>
        <end position="171"/>
    </location>
</feature>
<dbReference type="KEGG" id="dtm:BJL86_1301"/>
<accession>A0A173LJL0</accession>
<keyword evidence="2" id="KW-0472">Membrane</keyword>